<evidence type="ECO:0000313" key="2">
    <source>
        <dbReference type="Proteomes" id="UP000789833"/>
    </source>
</evidence>
<gene>
    <name evidence="1" type="ORF">BACCIP111883_00761</name>
</gene>
<accession>A0ABM8YJL8</accession>
<keyword evidence="2" id="KW-1185">Reference proteome</keyword>
<evidence type="ECO:0000313" key="1">
    <source>
        <dbReference type="EMBL" id="CAG9619993.1"/>
    </source>
</evidence>
<reference evidence="1 2" key="1">
    <citation type="submission" date="2021-10" db="EMBL/GenBank/DDBJ databases">
        <authorList>
            <person name="Criscuolo A."/>
        </authorList>
    </citation>
    <scope>NUCLEOTIDE SEQUENCE [LARGE SCALE GENOMIC DNA]</scope>
    <source>
        <strain evidence="2">CIP 111883</strain>
    </source>
</reference>
<dbReference type="Proteomes" id="UP000789833">
    <property type="component" value="Unassembled WGS sequence"/>
</dbReference>
<comment type="caution">
    <text evidence="1">The sequence shown here is derived from an EMBL/GenBank/DDBJ whole genome shotgun (WGS) entry which is preliminary data.</text>
</comment>
<dbReference type="EMBL" id="CAKJTJ010000003">
    <property type="protein sequence ID" value="CAG9619993.1"/>
    <property type="molecule type" value="Genomic_DNA"/>
</dbReference>
<name>A0ABM8YJL8_9BACI</name>
<proteinExistence type="predicted"/>
<protein>
    <recommendedName>
        <fullName evidence="3">Flavoprotein</fullName>
    </recommendedName>
</protein>
<evidence type="ECO:0008006" key="3">
    <source>
        <dbReference type="Google" id="ProtNLM"/>
    </source>
</evidence>
<organism evidence="1 2">
    <name type="scientific">Sutcliffiella rhizosphaerae</name>
    <dbReference type="NCBI Taxonomy" id="2880967"/>
    <lineage>
        <taxon>Bacteria</taxon>
        <taxon>Bacillati</taxon>
        <taxon>Bacillota</taxon>
        <taxon>Bacilli</taxon>
        <taxon>Bacillales</taxon>
        <taxon>Bacillaceae</taxon>
        <taxon>Sutcliffiella</taxon>
    </lineage>
</organism>
<sequence length="243" mass="27763">MDVKETVRKLVKEAVEAHMQKQTSNKEIKPAITVLLTYSSSKKHEILKAIAEIEESFQVTVVASKEWASALDNKEILLLKNATNEDLQQLWSNTDLLIFPVASFQLVTKLALMIDDDKELTTAIQFQLLGKPIIIANDEVELGVYQQVLAPYSLQEKLQRNIRTIQSEKVKWVSLEQVAKVAKEEHEQFQERQPLILAKHIEKASRERRNEIIVPENSKITPVAKDMARALQVHIKKNSKHTP</sequence>
<dbReference type="RefSeq" id="WP_230499934.1">
    <property type="nucleotide sequence ID" value="NZ_CAKJTJ010000003.1"/>
</dbReference>